<dbReference type="Proteomes" id="UP000596661">
    <property type="component" value="Chromosome 7"/>
</dbReference>
<dbReference type="OMA" id="WIFLREI"/>
<dbReference type="PANTHER" id="PTHR33233">
    <property type="entry name" value="ENDONUCLEASE/EXONUCLEASE/PHOSPHATASE"/>
    <property type="match status" value="1"/>
</dbReference>
<dbReference type="InterPro" id="IPR036691">
    <property type="entry name" value="Endo/exonu/phosph_ase_sf"/>
</dbReference>
<feature type="region of interest" description="Disordered" evidence="1">
    <location>
        <begin position="49"/>
        <end position="75"/>
    </location>
</feature>
<proteinExistence type="predicted"/>
<sequence length="890" mass="103691">MARKKKVGRKPVTRALVDEIAVGSEDLHEVEEVTVESHEEDRLNVAAEMTHSQETQEATIHRSGSSRTKSWAEEVEDDRNVRLDNQQSPGSAKQIWETFTQGKTQSRDQRLLFTEPLIRDGIKIAQVNLDEVQEEEKHWNTAVICKVLGANPPVTIFEGFVKRIWGHLGVLQVSKLSMGLIMVKFNDEVTRDQVVEAGVVQFDRKPVIVRPWSADLNAMNLVRTVPLWIRLHDLGLQYWGTKSLSALVSTIEKPIMVDQHTKDRTRLQFARVLVEMEIMDEPPRFIPFFNEFGQLQDQNVEYEWLPAKCTQCSKFGHTKATCRHDEFVKQRAEKQDHQQEQSKQPPKKDSKAKAASTLQQEWVVPKKTIPVATANHGSPKKKAEIDSNSFTLLQEQNEGRVEIQDTVYDLCCLNKIGVCGLLETKLKNDRISEMMTRKFPNWNWYTSSIVENRILVMWRKNFTRVIVVREDPQFIHCYVKLAGYSEAMNVTFVYGFNTGEERKELWEGLIDLKVNAKPWLVTGDFNSLFELEDRKGGKDVNLNDIRDSTNWLAQSHLDRPLKTGSGFTWTNNQEGDKRIYSKIDHTFVNEDWNDSFPLTKTHYSWETTSDHCLCVVSMATNVDIGFKPFRYYNFWADHPDFKREVIDNWNKPIGREGMLGLYLKLMRLKHTIKKFNRERIGDVGRNFQQAKDLYIQARHQAQEHPHDTKFQQNEKEAAMKFNNQEKMYHSFLRQRSKITWLCKGDENNAFFHAFLKKRRMENNIASYTNDQGEVIDNFREVVDHFIKHFQNYMGSSSRPSQGAGTKFKAAMLYNSSIPQTLFDYSKHIWCSINMPKHRFIFWQAINSQLLSRDKFEQFHIKLDNILCPVCEDVQKAMPICYLIAGFHSRW</sequence>
<dbReference type="Gene3D" id="3.60.10.10">
    <property type="entry name" value="Endonuclease/exonuclease/phosphatase"/>
    <property type="match status" value="1"/>
</dbReference>
<evidence type="ECO:0000259" key="3">
    <source>
        <dbReference type="Pfam" id="PF14111"/>
    </source>
</evidence>
<dbReference type="EnsemblPlants" id="evm.model.07.585">
    <property type="protein sequence ID" value="cds.evm.model.07.585"/>
    <property type="gene ID" value="evm.TU.07.585"/>
</dbReference>
<feature type="domain" description="DUF4283" evidence="3">
    <location>
        <begin position="137"/>
        <end position="217"/>
    </location>
</feature>
<evidence type="ECO:0000256" key="1">
    <source>
        <dbReference type="SAM" id="MobiDB-lite"/>
    </source>
</evidence>
<evidence type="ECO:0000313" key="5">
    <source>
        <dbReference type="Proteomes" id="UP000596661"/>
    </source>
</evidence>
<dbReference type="InterPro" id="IPR005135">
    <property type="entry name" value="Endo/exonuclease/phosphatase"/>
</dbReference>
<evidence type="ECO:0000313" key="4">
    <source>
        <dbReference type="EnsemblPlants" id="cds.evm.model.07.585"/>
    </source>
</evidence>
<feature type="compositionally biased region" description="Polar residues" evidence="1">
    <location>
        <begin position="50"/>
        <end position="69"/>
    </location>
</feature>
<evidence type="ECO:0008006" key="6">
    <source>
        <dbReference type="Google" id="ProtNLM"/>
    </source>
</evidence>
<keyword evidence="5" id="KW-1185">Reference proteome</keyword>
<reference evidence="4" key="1">
    <citation type="submission" date="2018-11" db="EMBL/GenBank/DDBJ databases">
        <authorList>
            <person name="Grassa J C."/>
        </authorList>
    </citation>
    <scope>NUCLEOTIDE SEQUENCE [LARGE SCALE GENOMIC DNA]</scope>
</reference>
<dbReference type="Gramene" id="evm.model.07.585">
    <property type="protein sequence ID" value="cds.evm.model.07.585"/>
    <property type="gene ID" value="evm.TU.07.585"/>
</dbReference>
<accession>A0A803Q5M0</accession>
<evidence type="ECO:0000259" key="2">
    <source>
        <dbReference type="Pfam" id="PF03372"/>
    </source>
</evidence>
<dbReference type="PANTHER" id="PTHR33233:SF14">
    <property type="entry name" value="ENDONUCLEASE_EXONUCLEASE_PHOSPHATASE"/>
    <property type="match status" value="1"/>
</dbReference>
<feature type="region of interest" description="Disordered" evidence="1">
    <location>
        <begin position="330"/>
        <end position="356"/>
    </location>
</feature>
<feature type="compositionally biased region" description="Basic and acidic residues" evidence="1">
    <location>
        <begin position="330"/>
        <end position="352"/>
    </location>
</feature>
<dbReference type="SUPFAM" id="SSF56219">
    <property type="entry name" value="DNase I-like"/>
    <property type="match status" value="1"/>
</dbReference>
<reference evidence="4" key="2">
    <citation type="submission" date="2021-03" db="UniProtKB">
        <authorList>
            <consortium name="EnsemblPlants"/>
        </authorList>
    </citation>
    <scope>IDENTIFICATION</scope>
</reference>
<dbReference type="GO" id="GO:0003824">
    <property type="term" value="F:catalytic activity"/>
    <property type="evidence" value="ECO:0007669"/>
    <property type="project" value="InterPro"/>
</dbReference>
<dbReference type="Pfam" id="PF03372">
    <property type="entry name" value="Exo_endo_phos"/>
    <property type="match status" value="1"/>
</dbReference>
<dbReference type="InterPro" id="IPR025558">
    <property type="entry name" value="DUF4283"/>
</dbReference>
<name>A0A803Q5M0_CANSA</name>
<dbReference type="EMBL" id="UZAU01000640">
    <property type="status" value="NOT_ANNOTATED_CDS"/>
    <property type="molecule type" value="Genomic_DNA"/>
</dbReference>
<dbReference type="Pfam" id="PF14111">
    <property type="entry name" value="DUF4283"/>
    <property type="match status" value="1"/>
</dbReference>
<protein>
    <recommendedName>
        <fullName evidence="6">DUF4283 domain-containing protein</fullName>
    </recommendedName>
</protein>
<dbReference type="AlphaFoldDB" id="A0A803Q5M0"/>
<feature type="domain" description="Endonuclease/exonuclease/phosphatase" evidence="2">
    <location>
        <begin position="418"/>
        <end position="611"/>
    </location>
</feature>
<organism evidence="4 5">
    <name type="scientific">Cannabis sativa</name>
    <name type="common">Hemp</name>
    <name type="synonym">Marijuana</name>
    <dbReference type="NCBI Taxonomy" id="3483"/>
    <lineage>
        <taxon>Eukaryota</taxon>
        <taxon>Viridiplantae</taxon>
        <taxon>Streptophyta</taxon>
        <taxon>Embryophyta</taxon>
        <taxon>Tracheophyta</taxon>
        <taxon>Spermatophyta</taxon>
        <taxon>Magnoliopsida</taxon>
        <taxon>eudicotyledons</taxon>
        <taxon>Gunneridae</taxon>
        <taxon>Pentapetalae</taxon>
        <taxon>rosids</taxon>
        <taxon>fabids</taxon>
        <taxon>Rosales</taxon>
        <taxon>Cannabaceae</taxon>
        <taxon>Cannabis</taxon>
    </lineage>
</organism>